<dbReference type="AlphaFoldDB" id="A0A318NDU2"/>
<dbReference type="SUPFAM" id="SSF47336">
    <property type="entry name" value="ACP-like"/>
    <property type="match status" value="1"/>
</dbReference>
<organism evidence="2 3">
    <name type="scientific">Micromonospora arborensis</name>
    <dbReference type="NCBI Taxonomy" id="2116518"/>
    <lineage>
        <taxon>Bacteria</taxon>
        <taxon>Bacillati</taxon>
        <taxon>Actinomycetota</taxon>
        <taxon>Actinomycetes</taxon>
        <taxon>Micromonosporales</taxon>
        <taxon>Micromonosporaceae</taxon>
        <taxon>Micromonospora</taxon>
    </lineage>
</organism>
<proteinExistence type="predicted"/>
<name>A0A318NDU2_9ACTN</name>
<sequence>MTTSTGDRTTEAVQRELMGFLSEHTRTTWAPDTDLFAQGGVSSLFAMQLLVHIESTYGISITGDDLNLDNFRTVQRMTALVERLRGEGSDG</sequence>
<feature type="domain" description="Carrier" evidence="1">
    <location>
        <begin position="8"/>
        <end position="85"/>
    </location>
</feature>
<evidence type="ECO:0000313" key="3">
    <source>
        <dbReference type="Proteomes" id="UP000248333"/>
    </source>
</evidence>
<evidence type="ECO:0000259" key="1">
    <source>
        <dbReference type="PROSITE" id="PS50075"/>
    </source>
</evidence>
<evidence type="ECO:0000313" key="2">
    <source>
        <dbReference type="EMBL" id="PYC66841.1"/>
    </source>
</evidence>
<dbReference type="Pfam" id="PF00550">
    <property type="entry name" value="PP-binding"/>
    <property type="match status" value="1"/>
</dbReference>
<protein>
    <submittedName>
        <fullName evidence="2">Methoxymalonate biosynthesis protein</fullName>
    </submittedName>
</protein>
<accession>A0A318NDU2</accession>
<dbReference type="Gene3D" id="1.10.1200.10">
    <property type="entry name" value="ACP-like"/>
    <property type="match status" value="1"/>
</dbReference>
<gene>
    <name evidence="2" type="ORF">C7C45_23385</name>
</gene>
<keyword evidence="3" id="KW-1185">Reference proteome</keyword>
<dbReference type="PROSITE" id="PS50075">
    <property type="entry name" value="CARRIER"/>
    <property type="match status" value="1"/>
</dbReference>
<dbReference type="Proteomes" id="UP000248333">
    <property type="component" value="Unassembled WGS sequence"/>
</dbReference>
<dbReference type="OrthoDB" id="677810at2"/>
<dbReference type="RefSeq" id="WP_110565844.1">
    <property type="nucleotide sequence ID" value="NZ_JBFAPR010000011.1"/>
</dbReference>
<reference evidence="2 3" key="1">
    <citation type="submission" date="2018-03" db="EMBL/GenBank/DDBJ databases">
        <title>Bioinformatic expansion and discovery of thiopeptide antibiotics.</title>
        <authorList>
            <person name="Schwalen C.J."/>
            <person name="Hudson G.A."/>
            <person name="Mitchell D.A."/>
        </authorList>
    </citation>
    <scope>NUCLEOTIDE SEQUENCE [LARGE SCALE GENOMIC DNA]</scope>
    <source>
        <strain evidence="2 3">NRRL 8041</strain>
    </source>
</reference>
<dbReference type="EMBL" id="PYBV01000030">
    <property type="protein sequence ID" value="PYC66841.1"/>
    <property type="molecule type" value="Genomic_DNA"/>
</dbReference>
<dbReference type="InterPro" id="IPR036736">
    <property type="entry name" value="ACP-like_sf"/>
</dbReference>
<dbReference type="InterPro" id="IPR009081">
    <property type="entry name" value="PP-bd_ACP"/>
</dbReference>
<comment type="caution">
    <text evidence="2">The sequence shown here is derived from an EMBL/GenBank/DDBJ whole genome shotgun (WGS) entry which is preliminary data.</text>
</comment>